<evidence type="ECO:0000256" key="1">
    <source>
        <dbReference type="ARBA" id="ARBA00022679"/>
    </source>
</evidence>
<organism evidence="4 5">
    <name type="scientific">Candidatus Onthovivens merdipullorum</name>
    <dbReference type="NCBI Taxonomy" id="2840889"/>
    <lineage>
        <taxon>Bacteria</taxon>
        <taxon>Bacillati</taxon>
        <taxon>Bacillota</taxon>
        <taxon>Bacilli</taxon>
        <taxon>Bacillales</taxon>
        <taxon>Candidatus Onthovivens</taxon>
    </lineage>
</organism>
<dbReference type="EMBL" id="JADIMY010000087">
    <property type="protein sequence ID" value="MBO8427798.1"/>
    <property type="molecule type" value="Genomic_DNA"/>
</dbReference>
<feature type="domain" description="Glycosyltransferase subfamily 4-like N-terminal" evidence="3">
    <location>
        <begin position="42"/>
        <end position="140"/>
    </location>
</feature>
<comment type="caution">
    <text evidence="4">The sequence shown here is derived from an EMBL/GenBank/DDBJ whole genome shotgun (WGS) entry which is preliminary data.</text>
</comment>
<dbReference type="CDD" id="cd03801">
    <property type="entry name" value="GT4_PimA-like"/>
    <property type="match status" value="1"/>
</dbReference>
<gene>
    <name evidence="4" type="ORF">IAC58_04525</name>
</gene>
<proteinExistence type="predicted"/>
<dbReference type="InterPro" id="IPR001296">
    <property type="entry name" value="Glyco_trans_1"/>
</dbReference>
<evidence type="ECO:0000259" key="3">
    <source>
        <dbReference type="Pfam" id="PF13439"/>
    </source>
</evidence>
<reference evidence="4" key="2">
    <citation type="journal article" date="2021" name="PeerJ">
        <title>Extensive microbial diversity within the chicken gut microbiome revealed by metagenomics and culture.</title>
        <authorList>
            <person name="Gilroy R."/>
            <person name="Ravi A."/>
            <person name="Getino M."/>
            <person name="Pursley I."/>
            <person name="Horton D.L."/>
            <person name="Alikhan N.F."/>
            <person name="Baker D."/>
            <person name="Gharbi K."/>
            <person name="Hall N."/>
            <person name="Watson M."/>
            <person name="Adriaenssens E.M."/>
            <person name="Foster-Nyarko E."/>
            <person name="Jarju S."/>
            <person name="Secka A."/>
            <person name="Antonio M."/>
            <person name="Oren A."/>
            <person name="Chaudhuri R.R."/>
            <person name="La Ragione R."/>
            <person name="Hildebrand F."/>
            <person name="Pallen M.J."/>
        </authorList>
    </citation>
    <scope>NUCLEOTIDE SEQUENCE</scope>
    <source>
        <strain evidence="4">11159</strain>
    </source>
</reference>
<dbReference type="Pfam" id="PF13439">
    <property type="entry name" value="Glyco_transf_4"/>
    <property type="match status" value="1"/>
</dbReference>
<dbReference type="GO" id="GO:0009103">
    <property type="term" value="P:lipopolysaccharide biosynthetic process"/>
    <property type="evidence" value="ECO:0007669"/>
    <property type="project" value="TreeGrafter"/>
</dbReference>
<sequence>MKVFLYFQGQSLIRKSGIGRALLLQSKALKSAGIEITLDIRDQFDIGHVNTLWPKSHKIERFIKKQNIPLVVHGHSIFSDMKNSFRCWRILSIFYKASIKKCFKYADVIITPTEYSKKVIESYKCVKCKVYDVSNGIDLKEYRRDQEKIDLFKTCFNIAEGQKVVIGIGLPIERKGILEFFRIAQEFKDVTFIWFGDMAKITLPHKINHAIKKRPRNVIMPGYIDNDILKGALQYASCFLFPTKEETEGIVVLEALASYTPMLISNIPTYKEWLTDGKDCYKANSIMEFITKLKFILTHDNSEIVKNGYEVVKERSIDKIGQKLKKIYEEVYNEKKKNN</sequence>
<dbReference type="SUPFAM" id="SSF53756">
    <property type="entry name" value="UDP-Glycosyltransferase/glycogen phosphorylase"/>
    <property type="match status" value="1"/>
</dbReference>
<dbReference type="PANTHER" id="PTHR46401">
    <property type="entry name" value="GLYCOSYLTRANSFERASE WBBK-RELATED"/>
    <property type="match status" value="1"/>
</dbReference>
<evidence type="ECO:0000259" key="2">
    <source>
        <dbReference type="Pfam" id="PF00534"/>
    </source>
</evidence>
<accession>A0A9D9DJA2</accession>
<feature type="domain" description="Glycosyl transferase family 1" evidence="2">
    <location>
        <begin position="158"/>
        <end position="302"/>
    </location>
</feature>
<dbReference type="GO" id="GO:0016757">
    <property type="term" value="F:glycosyltransferase activity"/>
    <property type="evidence" value="ECO:0007669"/>
    <property type="project" value="InterPro"/>
</dbReference>
<evidence type="ECO:0000313" key="5">
    <source>
        <dbReference type="Proteomes" id="UP000823613"/>
    </source>
</evidence>
<dbReference type="InterPro" id="IPR028098">
    <property type="entry name" value="Glyco_trans_4-like_N"/>
</dbReference>
<dbReference type="Pfam" id="PF00534">
    <property type="entry name" value="Glycos_transf_1"/>
    <property type="match status" value="1"/>
</dbReference>
<dbReference type="Proteomes" id="UP000823613">
    <property type="component" value="Unassembled WGS sequence"/>
</dbReference>
<protein>
    <submittedName>
        <fullName evidence="4">Glycosyltransferase</fullName>
    </submittedName>
</protein>
<name>A0A9D9DJA2_9BACL</name>
<reference evidence="4" key="1">
    <citation type="submission" date="2020-10" db="EMBL/GenBank/DDBJ databases">
        <authorList>
            <person name="Gilroy R."/>
        </authorList>
    </citation>
    <scope>NUCLEOTIDE SEQUENCE</scope>
    <source>
        <strain evidence="4">11159</strain>
    </source>
</reference>
<dbReference type="AlphaFoldDB" id="A0A9D9DJA2"/>
<dbReference type="Gene3D" id="3.40.50.2000">
    <property type="entry name" value="Glycogen Phosphorylase B"/>
    <property type="match status" value="2"/>
</dbReference>
<evidence type="ECO:0000313" key="4">
    <source>
        <dbReference type="EMBL" id="MBO8427798.1"/>
    </source>
</evidence>
<keyword evidence="1" id="KW-0808">Transferase</keyword>
<dbReference type="PANTHER" id="PTHR46401:SF2">
    <property type="entry name" value="GLYCOSYLTRANSFERASE WBBK-RELATED"/>
    <property type="match status" value="1"/>
</dbReference>